<feature type="domain" description="Ubiquitin-like protease family profile" evidence="5">
    <location>
        <begin position="93"/>
        <end position="196"/>
    </location>
</feature>
<dbReference type="SUPFAM" id="SSF54001">
    <property type="entry name" value="Cysteine proteinases"/>
    <property type="match status" value="1"/>
</dbReference>
<dbReference type="InterPro" id="IPR038765">
    <property type="entry name" value="Papain-like_cys_pep_sf"/>
</dbReference>
<dbReference type="GO" id="GO:0008234">
    <property type="term" value="F:cysteine-type peptidase activity"/>
    <property type="evidence" value="ECO:0007669"/>
    <property type="project" value="InterPro"/>
</dbReference>
<feature type="transmembrane region" description="Helical" evidence="4">
    <location>
        <begin position="202"/>
        <end position="226"/>
    </location>
</feature>
<gene>
    <name evidence="6" type="ORF">QYE76_068089</name>
</gene>
<evidence type="ECO:0000256" key="4">
    <source>
        <dbReference type="SAM" id="Phobius"/>
    </source>
</evidence>
<evidence type="ECO:0000256" key="1">
    <source>
        <dbReference type="ARBA" id="ARBA00005234"/>
    </source>
</evidence>
<keyword evidence="7" id="KW-1185">Reference proteome</keyword>
<dbReference type="Pfam" id="PF02902">
    <property type="entry name" value="Peptidase_C48"/>
    <property type="match status" value="1"/>
</dbReference>
<accession>A0AAD8WDL7</accession>
<comment type="similarity">
    <text evidence="1">Belongs to the peptidase C48 family.</text>
</comment>
<dbReference type="GO" id="GO:0006508">
    <property type="term" value="P:proteolysis"/>
    <property type="evidence" value="ECO:0007669"/>
    <property type="project" value="UniProtKB-KW"/>
</dbReference>
<dbReference type="PANTHER" id="PTHR33018:SF34">
    <property type="entry name" value="OS02G0472350 PROTEIN"/>
    <property type="match status" value="1"/>
</dbReference>
<dbReference type="PANTHER" id="PTHR33018">
    <property type="entry name" value="OS10G0338966 PROTEIN-RELATED"/>
    <property type="match status" value="1"/>
</dbReference>
<proteinExistence type="inferred from homology"/>
<organism evidence="6 7">
    <name type="scientific">Lolium multiflorum</name>
    <name type="common">Italian ryegrass</name>
    <name type="synonym">Lolium perenne subsp. multiflorum</name>
    <dbReference type="NCBI Taxonomy" id="4521"/>
    <lineage>
        <taxon>Eukaryota</taxon>
        <taxon>Viridiplantae</taxon>
        <taxon>Streptophyta</taxon>
        <taxon>Embryophyta</taxon>
        <taxon>Tracheophyta</taxon>
        <taxon>Spermatophyta</taxon>
        <taxon>Magnoliopsida</taxon>
        <taxon>Liliopsida</taxon>
        <taxon>Poales</taxon>
        <taxon>Poaceae</taxon>
        <taxon>BOP clade</taxon>
        <taxon>Pooideae</taxon>
        <taxon>Poodae</taxon>
        <taxon>Poeae</taxon>
        <taxon>Poeae Chloroplast Group 2 (Poeae type)</taxon>
        <taxon>Loliodinae</taxon>
        <taxon>Loliinae</taxon>
        <taxon>Lolium</taxon>
    </lineage>
</organism>
<keyword evidence="4" id="KW-1133">Transmembrane helix</keyword>
<dbReference type="InterPro" id="IPR003653">
    <property type="entry name" value="Peptidase_C48_C"/>
</dbReference>
<evidence type="ECO:0000313" key="6">
    <source>
        <dbReference type="EMBL" id="KAK1650284.1"/>
    </source>
</evidence>
<keyword evidence="2" id="KW-0645">Protease</keyword>
<protein>
    <recommendedName>
        <fullName evidence="5">Ubiquitin-like protease family profile domain-containing protein</fullName>
    </recommendedName>
</protein>
<dbReference type="Gene3D" id="3.40.395.10">
    <property type="entry name" value="Adenoviral Proteinase, Chain A"/>
    <property type="match status" value="1"/>
</dbReference>
<dbReference type="AlphaFoldDB" id="A0AAD8WDL7"/>
<keyword evidence="4" id="KW-0812">Transmembrane</keyword>
<reference evidence="6" key="1">
    <citation type="submission" date="2023-07" db="EMBL/GenBank/DDBJ databases">
        <title>A chromosome-level genome assembly of Lolium multiflorum.</title>
        <authorList>
            <person name="Chen Y."/>
            <person name="Copetti D."/>
            <person name="Kolliker R."/>
            <person name="Studer B."/>
        </authorList>
    </citation>
    <scope>NUCLEOTIDE SEQUENCE</scope>
    <source>
        <strain evidence="6">02402/16</strain>
        <tissue evidence="6">Leaf</tissue>
    </source>
</reference>
<evidence type="ECO:0000256" key="3">
    <source>
        <dbReference type="ARBA" id="ARBA00022801"/>
    </source>
</evidence>
<evidence type="ECO:0000313" key="7">
    <source>
        <dbReference type="Proteomes" id="UP001231189"/>
    </source>
</evidence>
<sequence length="312" mass="35503">METIMVRVKEEHYFQEYSVSVDFSELFQLYNLRALDKSIVSCYCLLKMLECKRDEIKDIGFIDPDTMHVKTIEEPLYNRDTPETLLRFLKRQRDKKTILWPYNFQFHFILIVIKMYEGEVEVFDSLTKEPIQYKSCFLMLKSVWKTFIKEDQSHDWKPKLIWRANKKCAKQPPGTNLCGYYVCEYIHRIVSERANNERNREVVSVFVVGDMVMLVTGVTGGVMLVFGDFIGDMVMLVTSVTGGVMVVVGNVVGDMVMLVTSVIGGVMVVFGDIVDDMVMLVNGVTGGVMVLFGDVVGDMVMLVTGMTGCVTS</sequence>
<keyword evidence="4" id="KW-0472">Membrane</keyword>
<keyword evidence="3" id="KW-0378">Hydrolase</keyword>
<evidence type="ECO:0000256" key="2">
    <source>
        <dbReference type="ARBA" id="ARBA00022670"/>
    </source>
</evidence>
<evidence type="ECO:0000259" key="5">
    <source>
        <dbReference type="Pfam" id="PF02902"/>
    </source>
</evidence>
<feature type="transmembrane region" description="Helical" evidence="4">
    <location>
        <begin position="246"/>
        <end position="270"/>
    </location>
</feature>
<name>A0AAD8WDL7_LOLMU</name>
<comment type="caution">
    <text evidence="6">The sequence shown here is derived from an EMBL/GenBank/DDBJ whole genome shotgun (WGS) entry which is preliminary data.</text>
</comment>
<dbReference type="EMBL" id="JAUUTY010000004">
    <property type="protein sequence ID" value="KAK1650284.1"/>
    <property type="molecule type" value="Genomic_DNA"/>
</dbReference>
<dbReference type="Proteomes" id="UP001231189">
    <property type="component" value="Unassembled WGS sequence"/>
</dbReference>